<evidence type="ECO:0000313" key="1">
    <source>
        <dbReference type="EMBL" id="CAB5016745.1"/>
    </source>
</evidence>
<reference evidence="1" key="1">
    <citation type="submission" date="2020-05" db="EMBL/GenBank/DDBJ databases">
        <authorList>
            <person name="Chiriac C."/>
            <person name="Salcher M."/>
            <person name="Ghai R."/>
            <person name="Kavagutti S V."/>
        </authorList>
    </citation>
    <scope>NUCLEOTIDE SEQUENCE</scope>
</reference>
<dbReference type="EMBL" id="CAFBPD010000206">
    <property type="protein sequence ID" value="CAB5016745.1"/>
    <property type="molecule type" value="Genomic_DNA"/>
</dbReference>
<sequence>MLPVDAQMTAFAPSSAALEMAIVIPRSLKDPVGFAPSNFSQTWQPVISLIVQA</sequence>
<organism evidence="1">
    <name type="scientific">freshwater metagenome</name>
    <dbReference type="NCBI Taxonomy" id="449393"/>
    <lineage>
        <taxon>unclassified sequences</taxon>
        <taxon>metagenomes</taxon>
        <taxon>ecological metagenomes</taxon>
    </lineage>
</organism>
<protein>
    <submittedName>
        <fullName evidence="1">Unannotated protein</fullName>
    </submittedName>
</protein>
<gene>
    <name evidence="1" type="ORF">UFOPK4061_01164</name>
</gene>
<proteinExistence type="predicted"/>
<name>A0A6J7QID0_9ZZZZ</name>
<accession>A0A6J7QID0</accession>
<dbReference type="AlphaFoldDB" id="A0A6J7QID0"/>